<dbReference type="GO" id="GO:0016829">
    <property type="term" value="F:lyase activity"/>
    <property type="evidence" value="ECO:0007669"/>
    <property type="project" value="UniProtKB-KW"/>
</dbReference>
<reference evidence="2 3" key="1">
    <citation type="submission" date="2019-09" db="EMBL/GenBank/DDBJ databases">
        <authorList>
            <person name="Chandra G."/>
            <person name="Truman W A."/>
        </authorList>
    </citation>
    <scope>NUCLEOTIDE SEQUENCE [LARGE SCALE GENOMIC DNA]</scope>
    <source>
        <strain evidence="2">PS710</strain>
    </source>
</reference>
<dbReference type="InterPro" id="IPR029069">
    <property type="entry name" value="HotDog_dom_sf"/>
</dbReference>
<dbReference type="Gene3D" id="3.10.129.10">
    <property type="entry name" value="Hotdog Thioesterase"/>
    <property type="match status" value="1"/>
</dbReference>
<dbReference type="Pfam" id="PF01575">
    <property type="entry name" value="MaoC_dehydratas"/>
    <property type="match status" value="1"/>
</dbReference>
<dbReference type="SUPFAM" id="SSF54637">
    <property type="entry name" value="Thioesterase/thiol ester dehydrase-isomerase"/>
    <property type="match status" value="1"/>
</dbReference>
<dbReference type="InterPro" id="IPR052342">
    <property type="entry name" value="MCH/BMMD"/>
</dbReference>
<gene>
    <name evidence="2" type="primary">mch</name>
    <name evidence="2" type="ORF">PS710_02364</name>
</gene>
<evidence type="ECO:0000313" key="2">
    <source>
        <dbReference type="EMBL" id="VVN97228.1"/>
    </source>
</evidence>
<accession>A0A5E7BYD7</accession>
<dbReference type="AlphaFoldDB" id="A0A5E7BYD7"/>
<dbReference type="InterPro" id="IPR002539">
    <property type="entry name" value="MaoC-like_dom"/>
</dbReference>
<proteinExistence type="predicted"/>
<sequence>MAGKYFEQFSVGQVFEHEIRRTVTKADNTWFCAMTYNPAQIHIDDEYCRTTEFGKPLVNSIFTLGLVIGLTVQDTTFGTTVANLGMTDVRFPRPVFADDTIRSVTTVLEKRESKSRPDQGIVTFQHQGFNQDGQVVATCHRQALIHKIEVKEQQPVTATV</sequence>
<dbReference type="EMBL" id="CABVHW010000006">
    <property type="protein sequence ID" value="VVN97228.1"/>
    <property type="molecule type" value="Genomic_DNA"/>
</dbReference>
<protein>
    <submittedName>
        <fullName evidence="2">Mesaconyl-CoA hydratase</fullName>
        <ecNumber evidence="2">4.2.1.148</ecNumber>
    </submittedName>
</protein>
<dbReference type="EC" id="4.2.1.148" evidence="2"/>
<organism evidence="2 3">
    <name type="scientific">Pseudomonas fluorescens</name>
    <dbReference type="NCBI Taxonomy" id="294"/>
    <lineage>
        <taxon>Bacteria</taxon>
        <taxon>Pseudomonadati</taxon>
        <taxon>Pseudomonadota</taxon>
        <taxon>Gammaproteobacteria</taxon>
        <taxon>Pseudomonadales</taxon>
        <taxon>Pseudomonadaceae</taxon>
        <taxon>Pseudomonas</taxon>
    </lineage>
</organism>
<dbReference type="Proteomes" id="UP000381093">
    <property type="component" value="Unassembled WGS sequence"/>
</dbReference>
<keyword evidence="2" id="KW-0456">Lyase</keyword>
<dbReference type="PANTHER" id="PTHR43664">
    <property type="entry name" value="MONOAMINE OXIDASE-RELATED"/>
    <property type="match status" value="1"/>
</dbReference>
<evidence type="ECO:0000313" key="3">
    <source>
        <dbReference type="Proteomes" id="UP000381093"/>
    </source>
</evidence>
<dbReference type="CDD" id="cd03451">
    <property type="entry name" value="FkbR2"/>
    <property type="match status" value="1"/>
</dbReference>
<dbReference type="PANTHER" id="PTHR43664:SF1">
    <property type="entry name" value="BETA-METHYLMALYL-COA DEHYDRATASE"/>
    <property type="match status" value="1"/>
</dbReference>
<name>A0A5E7BYD7_PSEFL</name>
<evidence type="ECO:0000259" key="1">
    <source>
        <dbReference type="Pfam" id="PF01575"/>
    </source>
</evidence>
<dbReference type="RefSeq" id="WP_150764664.1">
    <property type="nucleotide sequence ID" value="NZ_CABVHW010000006.1"/>
</dbReference>
<feature type="domain" description="MaoC-like" evidence="1">
    <location>
        <begin position="10"/>
        <end position="121"/>
    </location>
</feature>